<dbReference type="PROSITE" id="PS00941">
    <property type="entry name" value="CARBOXYLESTERASE_B_2"/>
    <property type="match status" value="1"/>
</dbReference>
<feature type="region of interest" description="Disordered" evidence="4">
    <location>
        <begin position="1160"/>
        <end position="1221"/>
    </location>
</feature>
<keyword evidence="3" id="KW-0325">Glycoprotein</keyword>
<dbReference type="EMBL" id="UFQT01000177">
    <property type="protein sequence ID" value="SSX21189.1"/>
    <property type="molecule type" value="Genomic_DNA"/>
</dbReference>
<feature type="compositionally biased region" description="Pro residues" evidence="4">
    <location>
        <begin position="1181"/>
        <end position="1190"/>
    </location>
</feature>
<dbReference type="Gene3D" id="3.40.50.1820">
    <property type="entry name" value="alpha/beta hydrolase"/>
    <property type="match status" value="1"/>
</dbReference>
<feature type="compositionally biased region" description="Polar residues" evidence="4">
    <location>
        <begin position="1160"/>
        <end position="1171"/>
    </location>
</feature>
<proteinExistence type="inferred from homology"/>
<dbReference type="PANTHER" id="PTHR43903">
    <property type="entry name" value="NEUROLIGIN"/>
    <property type="match status" value="1"/>
</dbReference>
<gene>
    <name evidence="7" type="primary">CSON004064</name>
</gene>
<comment type="similarity">
    <text evidence="1">Belongs to the type-B carboxylesterase/lipase family.</text>
</comment>
<dbReference type="VEuPathDB" id="VectorBase:CSON004064"/>
<feature type="compositionally biased region" description="Low complexity" evidence="4">
    <location>
        <begin position="688"/>
        <end position="702"/>
    </location>
</feature>
<feature type="compositionally biased region" description="Basic residues" evidence="4">
    <location>
        <begin position="744"/>
        <end position="755"/>
    </location>
</feature>
<evidence type="ECO:0000256" key="3">
    <source>
        <dbReference type="ARBA" id="ARBA00023180"/>
    </source>
</evidence>
<dbReference type="InterPro" id="IPR051093">
    <property type="entry name" value="Neuroligin/BSAL"/>
</dbReference>
<feature type="region of interest" description="Disordered" evidence="4">
    <location>
        <begin position="685"/>
        <end position="809"/>
    </location>
</feature>
<organism evidence="7">
    <name type="scientific">Culicoides sonorensis</name>
    <name type="common">Biting midge</name>
    <dbReference type="NCBI Taxonomy" id="179676"/>
    <lineage>
        <taxon>Eukaryota</taxon>
        <taxon>Metazoa</taxon>
        <taxon>Ecdysozoa</taxon>
        <taxon>Arthropoda</taxon>
        <taxon>Hexapoda</taxon>
        <taxon>Insecta</taxon>
        <taxon>Pterygota</taxon>
        <taxon>Neoptera</taxon>
        <taxon>Endopterygota</taxon>
        <taxon>Diptera</taxon>
        <taxon>Nematocera</taxon>
        <taxon>Chironomoidea</taxon>
        <taxon>Ceratopogonidae</taxon>
        <taxon>Ceratopogoninae</taxon>
        <taxon>Culicoides</taxon>
        <taxon>Monoculicoides</taxon>
    </lineage>
</organism>
<feature type="compositionally biased region" description="Polar residues" evidence="4">
    <location>
        <begin position="1109"/>
        <end position="1119"/>
    </location>
</feature>
<feature type="region of interest" description="Disordered" evidence="4">
    <location>
        <begin position="1093"/>
        <end position="1119"/>
    </location>
</feature>
<feature type="region of interest" description="Disordered" evidence="4">
    <location>
        <begin position="937"/>
        <end position="963"/>
    </location>
</feature>
<reference evidence="7" key="1">
    <citation type="submission" date="2018-07" db="EMBL/GenBank/DDBJ databases">
        <authorList>
            <person name="Quirk P.G."/>
            <person name="Krulwich T.A."/>
        </authorList>
    </citation>
    <scope>NUCLEOTIDE SEQUENCE</scope>
</reference>
<keyword evidence="5" id="KW-1133">Transmembrane helix</keyword>
<evidence type="ECO:0000256" key="2">
    <source>
        <dbReference type="ARBA" id="ARBA00022729"/>
    </source>
</evidence>
<dbReference type="InterPro" id="IPR029058">
    <property type="entry name" value="AB_hydrolase_fold"/>
</dbReference>
<feature type="compositionally biased region" description="Low complexity" evidence="4">
    <location>
        <begin position="1093"/>
        <end position="1102"/>
    </location>
</feature>
<sequence length="1221" mass="135917">MHNEKNLKWNVKEIFLSRLEGIELLIKFVLFLSSLSLLCDKISAYLSSKVNEPNTKISQTQKALDDIEENDNAKKLEFLSYPRPTIKSTKNVCVTILLLFTCIPMIAGTQIHANVKYSTNIIKTKYGPLRGILVRTNPPVEAFLGVPYATPPVGSLRYMPPVTPSTWKNTRLADRFAPVCPQLPPVPASGQEALLEVPRERLAQLRRLLPLLTNQSEDCLYLNLYVPRVGDSAEPMDQPLATIVYIHGESYEWNSGNPYDGSVLALHGGIIVVTINFRLGVLGFLKTGAKGSAQGNFGLMDLVAGLHWLHENLPAFHGDPNRVTLMGHGTGAALANMLVVSPVAGDLVHRAILLSGSALSPWAIQKDPLYVKRKVAEHTGCHGELLEEDLAPCLRGKSVKELLSVRLDTPRFLPGFAPFVDGTVIINPATTPIDPLTLPPGSAIASTQGLELADFASRELIFGLTSLESYLDLSAQDLEFGFNETRRDRILRTYVRNVYHYHLNEIFSALKNEYTDWERPPRNPLSARDATLEFLSDGHTAAPLVRLGYMHSLRGGRTYFLHFRHQSGERDFPQRSGSVRGEDVPFCLGLPVSSLFPYNYTKVDVQTSCLKNNPNGLISSSNIDISDANTNNKQIDIIEQEHLLANLHSSVLHHYENDETAHIAAAMPATNLHRDNTNNFVRGTEKQTITSSSSSSSMTQTSNKKKLKDKKRRDTNNEELTNATDNIGNTGNVKNNKNNNNHNNVHHKRRRKRTPNNHVNASGLNANKNNNNENEIDDEDPAEEELDVEDEDYEEEEDHEHEDDDNEERQLDRLDEISKLHIPFWDTYDAINQIYLDMGPRAEARNHYRGHKLSMWLSLIPQLHSPGDAAELNMRHHHFMEDSAQYYDGIVRQQSFTRPPVVKMPTPRTTTTTKAPVKTSTMMTMTEVTPITAIPTATTAATRPQHNNNNNGGKNNSGNNDNSLLRRLASTHLQSYATALTITIAVGCFLLLLNVFIFAAIYYQREKRANYTKRKEELTEIDMINSSSSPSIERYQHKLIGAGTIGSGMNCSRKSSMQSLAGTNGFGEYEMHLKEKFCTVDLPMQEFKCSSTSNNTSSMSGSVHVQPHCSGTTSTPQHHTIIQHNNDSLVVYPPTYSSPQLPSDNSDSIRNVQVEHCHQATQANDSSLLTSESDRDLSPGIPDPPPPPKGMPFQPGILRNQGGPSTPSTSKKRVQIQEISV</sequence>
<dbReference type="AlphaFoldDB" id="A0A336LWQ5"/>
<feature type="transmembrane region" description="Helical" evidence="5">
    <location>
        <begin position="976"/>
        <end position="1003"/>
    </location>
</feature>
<accession>A0A336LWQ5</accession>
<keyword evidence="5" id="KW-0812">Transmembrane</keyword>
<dbReference type="InterPro" id="IPR019819">
    <property type="entry name" value="Carboxylesterase_B_CS"/>
</dbReference>
<keyword evidence="2" id="KW-0732">Signal</keyword>
<dbReference type="SUPFAM" id="SSF53474">
    <property type="entry name" value="alpha/beta-Hydrolases"/>
    <property type="match status" value="1"/>
</dbReference>
<dbReference type="OMA" id="CCDCLHG"/>
<dbReference type="InterPro" id="IPR002018">
    <property type="entry name" value="CarbesteraseB"/>
</dbReference>
<keyword evidence="5" id="KW-0472">Membrane</keyword>
<evidence type="ECO:0000256" key="4">
    <source>
        <dbReference type="SAM" id="MobiDB-lite"/>
    </source>
</evidence>
<feature type="compositionally biased region" description="Polar residues" evidence="4">
    <location>
        <begin position="718"/>
        <end position="731"/>
    </location>
</feature>
<feature type="compositionally biased region" description="Low complexity" evidence="4">
    <location>
        <begin position="732"/>
        <end position="743"/>
    </location>
</feature>
<protein>
    <submittedName>
        <fullName evidence="7">CSON004064 protein</fullName>
    </submittedName>
</protein>
<feature type="compositionally biased region" description="Low complexity" evidence="4">
    <location>
        <begin position="937"/>
        <end position="962"/>
    </location>
</feature>
<name>A0A336LWQ5_CULSO</name>
<evidence type="ECO:0000256" key="1">
    <source>
        <dbReference type="ARBA" id="ARBA00005964"/>
    </source>
</evidence>
<evidence type="ECO:0000313" key="7">
    <source>
        <dbReference type="EMBL" id="SSX21189.1"/>
    </source>
</evidence>
<feature type="compositionally biased region" description="Acidic residues" evidence="4">
    <location>
        <begin position="774"/>
        <end position="807"/>
    </location>
</feature>
<feature type="compositionally biased region" description="Polar residues" evidence="4">
    <location>
        <begin position="756"/>
        <end position="766"/>
    </location>
</feature>
<dbReference type="Pfam" id="PF00135">
    <property type="entry name" value="COesterase"/>
    <property type="match status" value="1"/>
</dbReference>
<feature type="domain" description="Carboxylesterase type B" evidence="6">
    <location>
        <begin position="119"/>
        <end position="605"/>
    </location>
</feature>
<evidence type="ECO:0000256" key="5">
    <source>
        <dbReference type="SAM" id="Phobius"/>
    </source>
</evidence>
<evidence type="ECO:0000259" key="6">
    <source>
        <dbReference type="Pfam" id="PF00135"/>
    </source>
</evidence>
<feature type="compositionally biased region" description="Basic residues" evidence="4">
    <location>
        <begin position="703"/>
        <end position="713"/>
    </location>
</feature>